<dbReference type="RefSeq" id="WP_329289147.1">
    <property type="nucleotide sequence ID" value="NZ_JBHSKH010000011.1"/>
</dbReference>
<keyword evidence="2" id="KW-0812">Transmembrane</keyword>
<keyword evidence="4" id="KW-1185">Reference proteome</keyword>
<evidence type="ECO:0000256" key="2">
    <source>
        <dbReference type="SAM" id="Phobius"/>
    </source>
</evidence>
<feature type="transmembrane region" description="Helical" evidence="2">
    <location>
        <begin position="78"/>
        <end position="99"/>
    </location>
</feature>
<keyword evidence="2" id="KW-0472">Membrane</keyword>
<sequence>MRPGREERNQREGENDEDTAPTYTDRDPVQEGTGSDTPQDGVGGTGDVTTGPPPNAAVPAEQHVVGPGTAPAQPRLRILPLGGGLILIGLGLGMAFLALRLRRG</sequence>
<feature type="compositionally biased region" description="Basic and acidic residues" evidence="1">
    <location>
        <begin position="1"/>
        <end position="13"/>
    </location>
</feature>
<evidence type="ECO:0000313" key="4">
    <source>
        <dbReference type="Proteomes" id="UP001597058"/>
    </source>
</evidence>
<accession>A0ABW3X5I9</accession>
<evidence type="ECO:0000313" key="3">
    <source>
        <dbReference type="EMBL" id="MFD1304246.1"/>
    </source>
</evidence>
<dbReference type="Proteomes" id="UP001597058">
    <property type="component" value="Unassembled WGS sequence"/>
</dbReference>
<name>A0ABW3X5I9_9ACTN</name>
<proteinExistence type="predicted"/>
<protein>
    <submittedName>
        <fullName evidence="3">Uncharacterized protein</fullName>
    </submittedName>
</protein>
<comment type="caution">
    <text evidence="3">The sequence shown here is derived from an EMBL/GenBank/DDBJ whole genome shotgun (WGS) entry which is preliminary data.</text>
</comment>
<evidence type="ECO:0000256" key="1">
    <source>
        <dbReference type="SAM" id="MobiDB-lite"/>
    </source>
</evidence>
<reference evidence="4" key="1">
    <citation type="journal article" date="2019" name="Int. J. Syst. Evol. Microbiol.">
        <title>The Global Catalogue of Microorganisms (GCM) 10K type strain sequencing project: providing services to taxonomists for standard genome sequencing and annotation.</title>
        <authorList>
            <consortium name="The Broad Institute Genomics Platform"/>
            <consortium name="The Broad Institute Genome Sequencing Center for Infectious Disease"/>
            <person name="Wu L."/>
            <person name="Ma J."/>
        </authorList>
    </citation>
    <scope>NUCLEOTIDE SEQUENCE [LARGE SCALE GENOMIC DNA]</scope>
    <source>
        <strain evidence="4">CGMCC 4.7020</strain>
    </source>
</reference>
<gene>
    <name evidence="3" type="ORF">ACFQ5X_00115</name>
</gene>
<feature type="region of interest" description="Disordered" evidence="1">
    <location>
        <begin position="1"/>
        <end position="73"/>
    </location>
</feature>
<dbReference type="EMBL" id="JBHTMM010000001">
    <property type="protein sequence ID" value="MFD1304246.1"/>
    <property type="molecule type" value="Genomic_DNA"/>
</dbReference>
<organism evidence="3 4">
    <name type="scientific">Streptomyces kaempferi</name>
    <dbReference type="NCBI Taxonomy" id="333725"/>
    <lineage>
        <taxon>Bacteria</taxon>
        <taxon>Bacillati</taxon>
        <taxon>Actinomycetota</taxon>
        <taxon>Actinomycetes</taxon>
        <taxon>Kitasatosporales</taxon>
        <taxon>Streptomycetaceae</taxon>
        <taxon>Streptomyces</taxon>
    </lineage>
</organism>
<keyword evidence="2" id="KW-1133">Transmembrane helix</keyword>